<dbReference type="PANTHER" id="PTHR10334">
    <property type="entry name" value="CYSTEINE-RICH SECRETORY PROTEIN-RELATED"/>
    <property type="match status" value="1"/>
</dbReference>
<sequence>MKFSTALLTSLAAFAAAAPIDCDDNKLVARDVVTVFAHETTYVYANQDAAPAPAATPSPEVKAQAADNNAGNVVYQYVYVTVDQNGNLIQNTAVETKPAAAAPTQEAPKQGGTQAGRPPSRKAPKQEAPKQEPPSLLRPLFQGPRPVSRPRSQTPPPKPSPRPKPSPSPQAEAPASKSSNLDSWSQSILDTQNAKRAEHGVGAFAWNETLANFASDYLEKAQCNFAHSGGPYGENLAMGYPSAQAAVNGWYDEVKDYNFAQGDFSMATGHFTQMVWKGSNQLGCAKKECGGNGAYVVCEYYPRGNIIGAFQQNVLN</sequence>
<dbReference type="GO" id="GO:0005576">
    <property type="term" value="C:extracellular region"/>
    <property type="evidence" value="ECO:0007669"/>
    <property type="project" value="UniProtKB-SubCell"/>
</dbReference>
<dbReference type="Gene3D" id="3.40.33.10">
    <property type="entry name" value="CAP"/>
    <property type="match status" value="1"/>
</dbReference>
<protein>
    <recommendedName>
        <fullName evidence="7">SCP domain-containing protein</fullName>
    </recommendedName>
</protein>
<dbReference type="Pfam" id="PF00188">
    <property type="entry name" value="CAP"/>
    <property type="match status" value="1"/>
</dbReference>
<comment type="similarity">
    <text evidence="2">Belongs to the CRISP family.</text>
</comment>
<dbReference type="SMART" id="SM00198">
    <property type="entry name" value="SCP"/>
    <property type="match status" value="1"/>
</dbReference>
<evidence type="ECO:0000313" key="8">
    <source>
        <dbReference type="EMBL" id="AOW03763.1"/>
    </source>
</evidence>
<comment type="subcellular location">
    <subcellularLocation>
        <location evidence="1">Secreted</location>
    </subcellularLocation>
</comment>
<dbReference type="InterPro" id="IPR035940">
    <property type="entry name" value="CAP_sf"/>
</dbReference>
<feature type="signal peptide" evidence="6">
    <location>
        <begin position="1"/>
        <end position="17"/>
    </location>
</feature>
<evidence type="ECO:0000256" key="2">
    <source>
        <dbReference type="ARBA" id="ARBA00009923"/>
    </source>
</evidence>
<name>A0A1D8NDS0_YARLL</name>
<dbReference type="RefSeq" id="XP_502560.3">
    <property type="nucleotide sequence ID" value="XM_502560.3"/>
</dbReference>
<dbReference type="Proteomes" id="UP000182444">
    <property type="component" value="Chromosome 1D"/>
</dbReference>
<keyword evidence="4 6" id="KW-0732">Signal</keyword>
<evidence type="ECO:0000256" key="1">
    <source>
        <dbReference type="ARBA" id="ARBA00004613"/>
    </source>
</evidence>
<dbReference type="CDD" id="cd05384">
    <property type="entry name" value="CAP_PRY1-like"/>
    <property type="match status" value="1"/>
</dbReference>
<dbReference type="SUPFAM" id="SSF55797">
    <property type="entry name" value="PR-1-like"/>
    <property type="match status" value="1"/>
</dbReference>
<organism evidence="8 9">
    <name type="scientific">Yarrowia lipolytica</name>
    <name type="common">Candida lipolytica</name>
    <dbReference type="NCBI Taxonomy" id="4952"/>
    <lineage>
        <taxon>Eukaryota</taxon>
        <taxon>Fungi</taxon>
        <taxon>Dikarya</taxon>
        <taxon>Ascomycota</taxon>
        <taxon>Saccharomycotina</taxon>
        <taxon>Dipodascomycetes</taxon>
        <taxon>Dipodascales</taxon>
        <taxon>Dipodascales incertae sedis</taxon>
        <taxon>Yarrowia</taxon>
    </lineage>
</organism>
<dbReference type="FunFam" id="3.40.33.10:FF:000012">
    <property type="entry name" value="Secreted protein PRY1"/>
    <property type="match status" value="1"/>
</dbReference>
<evidence type="ECO:0000313" key="9">
    <source>
        <dbReference type="Proteomes" id="UP000182444"/>
    </source>
</evidence>
<dbReference type="AlphaFoldDB" id="A0A1D8NDS0"/>
<dbReference type="KEGG" id="yli:2910955"/>
<evidence type="ECO:0000256" key="3">
    <source>
        <dbReference type="ARBA" id="ARBA00022525"/>
    </source>
</evidence>
<dbReference type="InterPro" id="IPR001283">
    <property type="entry name" value="CRISP-related"/>
</dbReference>
<reference evidence="8 9" key="1">
    <citation type="journal article" date="2016" name="PLoS ONE">
        <title>Sequence Assembly of Yarrowia lipolytica Strain W29/CLIB89 Shows Transposable Element Diversity.</title>
        <authorList>
            <person name="Magnan C."/>
            <person name="Yu J."/>
            <person name="Chang I."/>
            <person name="Jahn E."/>
            <person name="Kanomata Y."/>
            <person name="Wu J."/>
            <person name="Zeller M."/>
            <person name="Oakes M."/>
            <person name="Baldi P."/>
            <person name="Sandmeyer S."/>
        </authorList>
    </citation>
    <scope>NUCLEOTIDE SEQUENCE [LARGE SCALE GENOMIC DNA]</scope>
    <source>
        <strain evidence="9">CLIB89(W29)</strain>
    </source>
</reference>
<feature type="compositionally biased region" description="Pro residues" evidence="5">
    <location>
        <begin position="153"/>
        <end position="168"/>
    </location>
</feature>
<evidence type="ECO:0000256" key="5">
    <source>
        <dbReference type="SAM" id="MobiDB-lite"/>
    </source>
</evidence>
<feature type="compositionally biased region" description="Low complexity" evidence="5">
    <location>
        <begin position="169"/>
        <end position="179"/>
    </location>
</feature>
<dbReference type="InterPro" id="IPR018244">
    <property type="entry name" value="Allrgn_V5/Tpx1_CS"/>
</dbReference>
<accession>A0A1D8NDS0</accession>
<keyword evidence="3" id="KW-0964">Secreted</keyword>
<proteinExistence type="inferred from homology"/>
<dbReference type="EMBL" id="CP017556">
    <property type="protein sequence ID" value="AOW03763.1"/>
    <property type="molecule type" value="Genomic_DNA"/>
</dbReference>
<dbReference type="VEuPathDB" id="FungiDB:YALI0_D08140g"/>
<feature type="domain" description="SCP" evidence="7">
    <location>
        <begin position="183"/>
        <end position="308"/>
    </location>
</feature>
<feature type="region of interest" description="Disordered" evidence="5">
    <location>
        <begin position="96"/>
        <end position="185"/>
    </location>
</feature>
<feature type="chain" id="PRO_5009110479" description="SCP domain-containing protein" evidence="6">
    <location>
        <begin position="18"/>
        <end position="316"/>
    </location>
</feature>
<evidence type="ECO:0000256" key="4">
    <source>
        <dbReference type="ARBA" id="ARBA00022729"/>
    </source>
</evidence>
<dbReference type="PRINTS" id="PR00837">
    <property type="entry name" value="V5TPXLIKE"/>
</dbReference>
<evidence type="ECO:0000259" key="7">
    <source>
        <dbReference type="SMART" id="SM00198"/>
    </source>
</evidence>
<dbReference type="PROSITE" id="PS01009">
    <property type="entry name" value="CRISP_1"/>
    <property type="match status" value="1"/>
</dbReference>
<dbReference type="GeneID" id="2910955"/>
<gene>
    <name evidence="8" type="ORF">YALI1_D10367g</name>
</gene>
<evidence type="ECO:0000256" key="6">
    <source>
        <dbReference type="SAM" id="SignalP"/>
    </source>
</evidence>
<dbReference type="VEuPathDB" id="FungiDB:YALI1_D10367g"/>
<dbReference type="InterPro" id="IPR014044">
    <property type="entry name" value="CAP_dom"/>
</dbReference>